<dbReference type="OrthoDB" id="9769319at2"/>
<evidence type="ECO:0000256" key="1">
    <source>
        <dbReference type="ARBA" id="ARBA00004418"/>
    </source>
</evidence>
<comment type="subcellular location">
    <subcellularLocation>
        <location evidence="1">Periplasm</location>
    </subcellularLocation>
</comment>
<name>A0A7U8C690_NEPCE</name>
<dbReference type="PANTHER" id="PTHR30222:SF12">
    <property type="entry name" value="NORSPERMIDINE SENSOR"/>
    <property type="match status" value="1"/>
</dbReference>
<dbReference type="PRINTS" id="PR00909">
    <property type="entry name" value="SPERMDNBNDNG"/>
</dbReference>
<dbReference type="GO" id="GO:0015846">
    <property type="term" value="P:polyamine transport"/>
    <property type="evidence" value="ECO:0007669"/>
    <property type="project" value="InterPro"/>
</dbReference>
<protein>
    <submittedName>
        <fullName evidence="6">Putative putrescine-binding periplasmic protein</fullName>
    </submittedName>
</protein>
<keyword evidence="7" id="KW-1185">Reference proteome</keyword>
<evidence type="ECO:0000256" key="2">
    <source>
        <dbReference type="ARBA" id="ARBA00022448"/>
    </source>
</evidence>
<gene>
    <name evidence="6" type="ORF">MED92_14633</name>
</gene>
<dbReference type="InterPro" id="IPR006059">
    <property type="entry name" value="SBP"/>
</dbReference>
<dbReference type="Proteomes" id="UP000002171">
    <property type="component" value="Unassembled WGS sequence"/>
</dbReference>
<organism evidence="6 7">
    <name type="scientific">Neptuniibacter caesariensis</name>
    <dbReference type="NCBI Taxonomy" id="207954"/>
    <lineage>
        <taxon>Bacteria</taxon>
        <taxon>Pseudomonadati</taxon>
        <taxon>Pseudomonadota</taxon>
        <taxon>Gammaproteobacteria</taxon>
        <taxon>Oceanospirillales</taxon>
        <taxon>Oceanospirillaceae</taxon>
        <taxon>Neptuniibacter</taxon>
    </lineage>
</organism>
<dbReference type="CDD" id="cd13590">
    <property type="entry name" value="PBP2_PotD_PotF_like"/>
    <property type="match status" value="1"/>
</dbReference>
<reference evidence="6 7" key="1">
    <citation type="submission" date="2006-02" db="EMBL/GenBank/DDBJ databases">
        <authorList>
            <person name="Pinhassi J."/>
            <person name="Pedros-Alio C."/>
            <person name="Ferriera S."/>
            <person name="Johnson J."/>
            <person name="Kravitz S."/>
            <person name="Halpern A."/>
            <person name="Remington K."/>
            <person name="Beeson K."/>
            <person name="Tran B."/>
            <person name="Rogers Y.-H."/>
            <person name="Friedman R."/>
            <person name="Venter J.C."/>
        </authorList>
    </citation>
    <scope>NUCLEOTIDE SEQUENCE [LARGE SCALE GENOMIC DNA]</scope>
    <source>
        <strain evidence="6 7">MED92</strain>
    </source>
</reference>
<feature type="signal peptide" evidence="5">
    <location>
        <begin position="1"/>
        <end position="21"/>
    </location>
</feature>
<dbReference type="GO" id="GO:0019808">
    <property type="term" value="F:polyamine binding"/>
    <property type="evidence" value="ECO:0007669"/>
    <property type="project" value="InterPro"/>
</dbReference>
<dbReference type="Gene3D" id="3.40.190.10">
    <property type="entry name" value="Periplasmic binding protein-like II"/>
    <property type="match status" value="2"/>
</dbReference>
<feature type="chain" id="PRO_5031345464" evidence="5">
    <location>
        <begin position="22"/>
        <end position="352"/>
    </location>
</feature>
<sequence length="352" mass="40470">MRSIHQLWLSLLLLLSLPLNAETVRVLNWEAYLSENVQKKWEKESSSNLEVIYFDNDQQRDSILLESKHHNIDIAIVDEVIAERFGKEGRLLKLTEQNVPNINNNEPFWRERCSNYAIPYLWGTLGIIYRSDIIKQPPQSWREILEPSDELKGHIAMLDDYTDMIAPALFLDGFDLNTENPSELKQAFNRLKAQTEHVLTYEYPISFVQTSPKKDDLYMAVAYGGDQFTLNEIVGEEGLWKYAVPKEGTVLWVDCLAVTSTSTQQEKALELINYLSTPKVAAQNATDLFYATPNIPALEELNPEFRNNPNVFPEHEILKKSGLYEVLSNSNIKQRIRISSAIINLHESKQAR</sequence>
<dbReference type="RefSeq" id="WP_007020592.1">
    <property type="nucleotide sequence ID" value="NZ_CH724125.1"/>
</dbReference>
<dbReference type="PANTHER" id="PTHR30222">
    <property type="entry name" value="SPERMIDINE/PUTRESCINE-BINDING PERIPLASMIC PROTEIN"/>
    <property type="match status" value="1"/>
</dbReference>
<evidence type="ECO:0000256" key="5">
    <source>
        <dbReference type="SAM" id="SignalP"/>
    </source>
</evidence>
<dbReference type="Pfam" id="PF13416">
    <property type="entry name" value="SBP_bac_8"/>
    <property type="match status" value="1"/>
</dbReference>
<keyword evidence="4" id="KW-0574">Periplasm</keyword>
<dbReference type="EMBL" id="AAOW01000003">
    <property type="protein sequence ID" value="EAR62282.1"/>
    <property type="molecule type" value="Genomic_DNA"/>
</dbReference>
<evidence type="ECO:0000256" key="4">
    <source>
        <dbReference type="ARBA" id="ARBA00022764"/>
    </source>
</evidence>
<dbReference type="InterPro" id="IPR001188">
    <property type="entry name" value="Sperm_putr-bd"/>
</dbReference>
<dbReference type="AlphaFoldDB" id="A0A7U8C690"/>
<evidence type="ECO:0000256" key="3">
    <source>
        <dbReference type="ARBA" id="ARBA00022729"/>
    </source>
</evidence>
<proteinExistence type="predicted"/>
<dbReference type="GO" id="GO:0042597">
    <property type="term" value="C:periplasmic space"/>
    <property type="evidence" value="ECO:0007669"/>
    <property type="project" value="UniProtKB-SubCell"/>
</dbReference>
<evidence type="ECO:0000313" key="7">
    <source>
        <dbReference type="Proteomes" id="UP000002171"/>
    </source>
</evidence>
<comment type="caution">
    <text evidence="6">The sequence shown here is derived from an EMBL/GenBank/DDBJ whole genome shotgun (WGS) entry which is preliminary data.</text>
</comment>
<evidence type="ECO:0000313" key="6">
    <source>
        <dbReference type="EMBL" id="EAR62282.1"/>
    </source>
</evidence>
<keyword evidence="3 5" id="KW-0732">Signal</keyword>
<keyword evidence="2" id="KW-0813">Transport</keyword>
<accession>A0A7U8C690</accession>
<dbReference type="SUPFAM" id="SSF53850">
    <property type="entry name" value="Periplasmic binding protein-like II"/>
    <property type="match status" value="1"/>
</dbReference>